<feature type="domain" description="Helix-hairpin-helix DNA-binding motif class 1" evidence="7">
    <location>
        <begin position="72"/>
        <end position="91"/>
    </location>
</feature>
<comment type="caution">
    <text evidence="6">Lacks conserved residue(s) required for the propagation of feature annotation.</text>
</comment>
<keyword evidence="3 6" id="KW-0238">DNA-binding</keyword>
<reference evidence="8" key="1">
    <citation type="submission" date="2021-01" db="EMBL/GenBank/DDBJ databases">
        <title>Whole genome shotgun sequence of Actinoplanes ferrugineus NBRC 15555.</title>
        <authorList>
            <person name="Komaki H."/>
            <person name="Tamura T."/>
        </authorList>
    </citation>
    <scope>NUCLEOTIDE SEQUENCE</scope>
    <source>
        <strain evidence="8">NBRC 15555</strain>
    </source>
</reference>
<organism evidence="8 9">
    <name type="scientific">Paractinoplanes ferrugineus</name>
    <dbReference type="NCBI Taxonomy" id="113564"/>
    <lineage>
        <taxon>Bacteria</taxon>
        <taxon>Bacillati</taxon>
        <taxon>Actinomycetota</taxon>
        <taxon>Actinomycetes</taxon>
        <taxon>Micromonosporales</taxon>
        <taxon>Micromonosporaceae</taxon>
        <taxon>Paractinoplanes</taxon>
    </lineage>
</organism>
<dbReference type="GO" id="GO:0006310">
    <property type="term" value="P:DNA recombination"/>
    <property type="evidence" value="ECO:0007669"/>
    <property type="project" value="UniProtKB-UniRule"/>
</dbReference>
<dbReference type="InterPro" id="IPR012340">
    <property type="entry name" value="NA-bd_OB-fold"/>
</dbReference>
<dbReference type="AlphaFoldDB" id="A0A919MH56"/>
<dbReference type="GO" id="GO:0005524">
    <property type="term" value="F:ATP binding"/>
    <property type="evidence" value="ECO:0007669"/>
    <property type="project" value="InterPro"/>
</dbReference>
<dbReference type="GO" id="GO:0005737">
    <property type="term" value="C:cytoplasm"/>
    <property type="evidence" value="ECO:0007669"/>
    <property type="project" value="UniProtKB-SubCell"/>
</dbReference>
<accession>A0A919MH56</accession>
<comment type="subunit">
    <text evidence="6">Homotetramer. Forms an RuvA(8)-RuvB(12)-Holliday junction (HJ) complex. HJ DNA is sandwiched between 2 RuvA tetramers; dsDNA enters through RuvA and exits via RuvB. An RuvB hexamer assembles on each DNA strand where it exits the tetramer. Each RuvB hexamer is contacted by two RuvA subunits (via domain III) on 2 adjacent RuvB subunits; this complex drives branch migration. In the full resolvosome a probable DNA-RuvA(4)-RuvB(12)-RuvC(2) complex forms which resolves the HJ.</text>
</comment>
<evidence type="ECO:0000256" key="3">
    <source>
        <dbReference type="ARBA" id="ARBA00023125"/>
    </source>
</evidence>
<dbReference type="GO" id="GO:0000400">
    <property type="term" value="F:four-way junction DNA binding"/>
    <property type="evidence" value="ECO:0007669"/>
    <property type="project" value="UniProtKB-UniRule"/>
</dbReference>
<dbReference type="Pfam" id="PF14520">
    <property type="entry name" value="HHH_5"/>
    <property type="match status" value="1"/>
</dbReference>
<sequence length="200" mass="20708">MIASVRGVVAAINPDSAVIEVGGVGLQVQCAPGTLAGLKAGVEARLATSMVVREDSLTLYGFADDDEKQLFELLQTASGVGPRLAQAALAVHPPDTLRRAIAGADLATLTRVPGIGKKGAEKMVVELRDRIGPLPLSDGAPAGMLRGDWQEQVRQGVLALGWTVAQADQAVAAVAETIDGAVPPVPLLLRQAIRLLGKTR</sequence>
<evidence type="ECO:0000256" key="2">
    <source>
        <dbReference type="ARBA" id="ARBA00022763"/>
    </source>
</evidence>
<keyword evidence="8" id="KW-0378">Hydrolase</keyword>
<keyword evidence="8" id="KW-0547">Nucleotide-binding</keyword>
<evidence type="ECO:0000256" key="5">
    <source>
        <dbReference type="ARBA" id="ARBA00023204"/>
    </source>
</evidence>
<dbReference type="GO" id="GO:0006281">
    <property type="term" value="P:DNA repair"/>
    <property type="evidence" value="ECO:0007669"/>
    <property type="project" value="UniProtKB-UniRule"/>
</dbReference>
<feature type="region of interest" description="Domain II" evidence="6">
    <location>
        <begin position="64"/>
        <end position="141"/>
    </location>
</feature>
<dbReference type="Gene3D" id="2.40.50.140">
    <property type="entry name" value="Nucleic acid-binding proteins"/>
    <property type="match status" value="1"/>
</dbReference>
<evidence type="ECO:0000313" key="9">
    <source>
        <dbReference type="Proteomes" id="UP000598174"/>
    </source>
</evidence>
<dbReference type="InterPro" id="IPR010994">
    <property type="entry name" value="RuvA_2-like"/>
</dbReference>
<keyword evidence="4 6" id="KW-0233">DNA recombination</keyword>
<comment type="domain">
    <text evidence="6">Has three domains with a flexible linker between the domains II and III and assumes an 'L' shape. Domain III is highly mobile and contacts RuvB.</text>
</comment>
<gene>
    <name evidence="6 8" type="primary">ruvA</name>
    <name evidence="8" type="ORF">Afe05nite_41400</name>
</gene>
<dbReference type="Pfam" id="PF07499">
    <property type="entry name" value="RuvA_C"/>
    <property type="match status" value="1"/>
</dbReference>
<dbReference type="GO" id="GO:0048476">
    <property type="term" value="C:Holliday junction resolvase complex"/>
    <property type="evidence" value="ECO:0007669"/>
    <property type="project" value="UniProtKB-UniRule"/>
</dbReference>
<dbReference type="InterPro" id="IPR013849">
    <property type="entry name" value="DNA_helicase_Holl-junc_RuvA_I"/>
</dbReference>
<keyword evidence="1 6" id="KW-0963">Cytoplasm</keyword>
<dbReference type="GO" id="GO:0009378">
    <property type="term" value="F:four-way junction helicase activity"/>
    <property type="evidence" value="ECO:0007669"/>
    <property type="project" value="InterPro"/>
</dbReference>
<evidence type="ECO:0000256" key="1">
    <source>
        <dbReference type="ARBA" id="ARBA00022490"/>
    </source>
</evidence>
<comment type="caution">
    <text evidence="8">The sequence shown here is derived from an EMBL/GenBank/DDBJ whole genome shotgun (WGS) entry which is preliminary data.</text>
</comment>
<dbReference type="InterPro" id="IPR000085">
    <property type="entry name" value="RuvA"/>
</dbReference>
<dbReference type="EMBL" id="BOMM01000038">
    <property type="protein sequence ID" value="GIE12300.1"/>
    <property type="molecule type" value="Genomic_DNA"/>
</dbReference>
<evidence type="ECO:0000259" key="7">
    <source>
        <dbReference type="SMART" id="SM00278"/>
    </source>
</evidence>
<dbReference type="HAMAP" id="MF_00031">
    <property type="entry name" value="DNA_HJ_migration_RuvA"/>
    <property type="match status" value="1"/>
</dbReference>
<comment type="subcellular location">
    <subcellularLocation>
        <location evidence="6">Cytoplasm</location>
    </subcellularLocation>
</comment>
<protein>
    <recommendedName>
        <fullName evidence="6">Holliday junction branch migration complex subunit RuvA</fullName>
    </recommendedName>
</protein>
<proteinExistence type="inferred from homology"/>
<keyword evidence="5 6" id="KW-0234">DNA repair</keyword>
<dbReference type="Gene3D" id="1.10.8.10">
    <property type="entry name" value="DNA helicase RuvA subunit, C-terminal domain"/>
    <property type="match status" value="1"/>
</dbReference>
<evidence type="ECO:0000256" key="4">
    <source>
        <dbReference type="ARBA" id="ARBA00023172"/>
    </source>
</evidence>
<dbReference type="InterPro" id="IPR036267">
    <property type="entry name" value="RuvA_C_sf"/>
</dbReference>
<keyword evidence="9" id="KW-1185">Reference proteome</keyword>
<keyword evidence="2 6" id="KW-0227">DNA damage</keyword>
<keyword evidence="8" id="KW-0347">Helicase</keyword>
<keyword evidence="8" id="KW-0067">ATP-binding</keyword>
<dbReference type="NCBIfam" id="TIGR00084">
    <property type="entry name" value="ruvA"/>
    <property type="match status" value="1"/>
</dbReference>
<dbReference type="SMART" id="SM00278">
    <property type="entry name" value="HhH1"/>
    <property type="match status" value="2"/>
</dbReference>
<dbReference type="GO" id="GO:0009379">
    <property type="term" value="C:Holliday junction helicase complex"/>
    <property type="evidence" value="ECO:0007669"/>
    <property type="project" value="InterPro"/>
</dbReference>
<feature type="domain" description="Helix-hairpin-helix DNA-binding motif class 1" evidence="7">
    <location>
        <begin position="107"/>
        <end position="126"/>
    </location>
</feature>
<feature type="region of interest" description="Domain III" evidence="6">
    <location>
        <begin position="151"/>
        <end position="200"/>
    </location>
</feature>
<dbReference type="SUPFAM" id="SSF50249">
    <property type="entry name" value="Nucleic acid-binding proteins"/>
    <property type="match status" value="1"/>
</dbReference>
<dbReference type="Pfam" id="PF01330">
    <property type="entry name" value="RuvA_N"/>
    <property type="match status" value="1"/>
</dbReference>
<evidence type="ECO:0000313" key="8">
    <source>
        <dbReference type="EMBL" id="GIE12300.1"/>
    </source>
</evidence>
<evidence type="ECO:0000256" key="6">
    <source>
        <dbReference type="HAMAP-Rule" id="MF_00031"/>
    </source>
</evidence>
<dbReference type="SUPFAM" id="SSF47781">
    <property type="entry name" value="RuvA domain 2-like"/>
    <property type="match status" value="1"/>
</dbReference>
<dbReference type="InterPro" id="IPR011114">
    <property type="entry name" value="RuvA_C"/>
</dbReference>
<dbReference type="SUPFAM" id="SSF46929">
    <property type="entry name" value="DNA helicase RuvA subunit, C-terminal domain"/>
    <property type="match status" value="1"/>
</dbReference>
<dbReference type="Proteomes" id="UP000598174">
    <property type="component" value="Unassembled WGS sequence"/>
</dbReference>
<dbReference type="RefSeq" id="WP_203818777.1">
    <property type="nucleotide sequence ID" value="NZ_BAAABP010000054.1"/>
</dbReference>
<comment type="similarity">
    <text evidence="6">Belongs to the RuvA family.</text>
</comment>
<name>A0A919MH56_9ACTN</name>
<dbReference type="Gene3D" id="1.10.150.20">
    <property type="entry name" value="5' to 3' exonuclease, C-terminal subdomain"/>
    <property type="match status" value="1"/>
</dbReference>
<comment type="function">
    <text evidence="6">The RuvA-RuvB-RuvC complex processes Holliday junction (HJ) DNA during genetic recombination and DNA repair, while the RuvA-RuvB complex plays an important role in the rescue of blocked DNA replication forks via replication fork reversal (RFR). RuvA specifically binds to HJ cruciform DNA, conferring on it an open structure. The RuvB hexamer acts as an ATP-dependent pump, pulling dsDNA into and through the RuvAB complex. HJ branch migration allows RuvC to scan DNA until it finds its consensus sequence, where it cleaves and resolves the cruciform DNA.</text>
</comment>
<dbReference type="InterPro" id="IPR003583">
    <property type="entry name" value="Hlx-hairpin-Hlx_DNA-bd_motif"/>
</dbReference>